<evidence type="ECO:0000256" key="9">
    <source>
        <dbReference type="SAM" id="MobiDB-lite"/>
    </source>
</evidence>
<sequence>MANSPQARKRARQAEKRRMRNKAQMSALRTFIKKVIKAIQSGDKESALQAYRDVEPRLDRAACKGLIHRNKAARHKSRLSAHIKAMSA</sequence>
<name>A0A6G7VDH6_9GAMM</name>
<gene>
    <name evidence="8 10" type="primary">rpsT</name>
    <name evidence="10" type="ORF">GWK36_07810</name>
</gene>
<dbReference type="NCBIfam" id="TIGR00029">
    <property type="entry name" value="S20"/>
    <property type="match status" value="1"/>
</dbReference>
<dbReference type="InterPro" id="IPR002583">
    <property type="entry name" value="Ribosomal_bS20"/>
</dbReference>
<keyword evidence="5 8" id="KW-0689">Ribosomal protein</keyword>
<comment type="function">
    <text evidence="1 8">Binds directly to 16S ribosomal RNA.</text>
</comment>
<evidence type="ECO:0000256" key="8">
    <source>
        <dbReference type="HAMAP-Rule" id="MF_00500"/>
    </source>
</evidence>
<dbReference type="FunFam" id="1.20.58.110:FF:000001">
    <property type="entry name" value="30S ribosomal protein S20"/>
    <property type="match status" value="1"/>
</dbReference>
<dbReference type="GO" id="GO:0003735">
    <property type="term" value="F:structural constituent of ribosome"/>
    <property type="evidence" value="ECO:0007669"/>
    <property type="project" value="InterPro"/>
</dbReference>
<reference evidence="11" key="1">
    <citation type="submission" date="2020-01" db="EMBL/GenBank/DDBJ databases">
        <title>Caldichromatium gen. nov., sp. nov., a thermophilic purple sulfur bacterium member of the family Chromatiaceae isolated from Nakabusa hot spring, Japan.</title>
        <authorList>
            <person name="Saini M.K."/>
            <person name="Hanada S."/>
            <person name="Tank M."/>
        </authorList>
    </citation>
    <scope>NUCLEOTIDE SEQUENCE [LARGE SCALE GENOMIC DNA]</scope>
    <source>
        <strain evidence="11">No.7</strain>
    </source>
</reference>
<dbReference type="GO" id="GO:0006412">
    <property type="term" value="P:translation"/>
    <property type="evidence" value="ECO:0007669"/>
    <property type="project" value="UniProtKB-UniRule"/>
</dbReference>
<evidence type="ECO:0000256" key="7">
    <source>
        <dbReference type="ARBA" id="ARBA00035136"/>
    </source>
</evidence>
<dbReference type="Proteomes" id="UP000502699">
    <property type="component" value="Chromosome"/>
</dbReference>
<evidence type="ECO:0000256" key="6">
    <source>
        <dbReference type="ARBA" id="ARBA00023274"/>
    </source>
</evidence>
<keyword evidence="11" id="KW-1185">Reference proteome</keyword>
<organism evidence="10 11">
    <name type="scientific">Caldichromatium japonicum</name>
    <dbReference type="NCBI Taxonomy" id="2699430"/>
    <lineage>
        <taxon>Bacteria</taxon>
        <taxon>Pseudomonadati</taxon>
        <taxon>Pseudomonadota</taxon>
        <taxon>Gammaproteobacteria</taxon>
        <taxon>Chromatiales</taxon>
        <taxon>Chromatiaceae</taxon>
        <taxon>Caldichromatium</taxon>
    </lineage>
</organism>
<dbReference type="KEGG" id="cjap:GWK36_07810"/>
<evidence type="ECO:0000313" key="10">
    <source>
        <dbReference type="EMBL" id="QIK37908.1"/>
    </source>
</evidence>
<feature type="region of interest" description="Disordered" evidence="9">
    <location>
        <begin position="1"/>
        <end position="23"/>
    </location>
</feature>
<dbReference type="PANTHER" id="PTHR33398">
    <property type="entry name" value="30S RIBOSOMAL PROTEIN S20"/>
    <property type="match status" value="1"/>
</dbReference>
<evidence type="ECO:0000256" key="5">
    <source>
        <dbReference type="ARBA" id="ARBA00022980"/>
    </source>
</evidence>
<dbReference type="AlphaFoldDB" id="A0A6G7VDH6"/>
<evidence type="ECO:0000256" key="1">
    <source>
        <dbReference type="ARBA" id="ARBA00003134"/>
    </source>
</evidence>
<dbReference type="PANTHER" id="PTHR33398:SF1">
    <property type="entry name" value="SMALL RIBOSOMAL SUBUNIT PROTEIN BS20C"/>
    <property type="match status" value="1"/>
</dbReference>
<dbReference type="RefSeq" id="WP_166270671.1">
    <property type="nucleotide sequence ID" value="NZ_CP048029.1"/>
</dbReference>
<dbReference type="SUPFAM" id="SSF46992">
    <property type="entry name" value="Ribosomal protein S20"/>
    <property type="match status" value="1"/>
</dbReference>
<feature type="compositionally biased region" description="Basic residues" evidence="9">
    <location>
        <begin position="7"/>
        <end position="21"/>
    </location>
</feature>
<protein>
    <recommendedName>
        <fullName evidence="7 8">Small ribosomal subunit protein bS20</fullName>
    </recommendedName>
</protein>
<dbReference type="GO" id="GO:0070181">
    <property type="term" value="F:small ribosomal subunit rRNA binding"/>
    <property type="evidence" value="ECO:0007669"/>
    <property type="project" value="TreeGrafter"/>
</dbReference>
<dbReference type="GO" id="GO:0015935">
    <property type="term" value="C:small ribosomal subunit"/>
    <property type="evidence" value="ECO:0007669"/>
    <property type="project" value="TreeGrafter"/>
</dbReference>
<keyword evidence="4 8" id="KW-0694">RNA-binding</keyword>
<evidence type="ECO:0000256" key="3">
    <source>
        <dbReference type="ARBA" id="ARBA00022730"/>
    </source>
</evidence>
<evidence type="ECO:0000256" key="4">
    <source>
        <dbReference type="ARBA" id="ARBA00022884"/>
    </source>
</evidence>
<comment type="similarity">
    <text evidence="2 8">Belongs to the bacterial ribosomal protein bS20 family.</text>
</comment>
<evidence type="ECO:0000313" key="11">
    <source>
        <dbReference type="Proteomes" id="UP000502699"/>
    </source>
</evidence>
<dbReference type="Gene3D" id="1.20.58.110">
    <property type="entry name" value="Ribosomal protein S20"/>
    <property type="match status" value="1"/>
</dbReference>
<keyword evidence="3 8" id="KW-0699">rRNA-binding</keyword>
<evidence type="ECO:0000256" key="2">
    <source>
        <dbReference type="ARBA" id="ARBA00007634"/>
    </source>
</evidence>
<dbReference type="EMBL" id="CP048029">
    <property type="protein sequence ID" value="QIK37908.1"/>
    <property type="molecule type" value="Genomic_DNA"/>
</dbReference>
<dbReference type="GO" id="GO:0005829">
    <property type="term" value="C:cytosol"/>
    <property type="evidence" value="ECO:0007669"/>
    <property type="project" value="TreeGrafter"/>
</dbReference>
<proteinExistence type="inferred from homology"/>
<accession>A0A6G7VDH6</accession>
<dbReference type="InterPro" id="IPR036510">
    <property type="entry name" value="Ribosomal_bS20_sf"/>
</dbReference>
<dbReference type="Pfam" id="PF01649">
    <property type="entry name" value="Ribosomal_S20p"/>
    <property type="match status" value="1"/>
</dbReference>
<dbReference type="HAMAP" id="MF_00500">
    <property type="entry name" value="Ribosomal_bS20"/>
    <property type="match status" value="1"/>
</dbReference>
<keyword evidence="6 8" id="KW-0687">Ribonucleoprotein</keyword>